<name>A0AAV3PKD7_LITER</name>
<dbReference type="SUPFAM" id="SSF46565">
    <property type="entry name" value="Chaperone J-domain"/>
    <property type="match status" value="1"/>
</dbReference>
<feature type="compositionally biased region" description="Basic and acidic residues" evidence="1">
    <location>
        <begin position="296"/>
        <end position="320"/>
    </location>
</feature>
<reference evidence="3 4" key="1">
    <citation type="submission" date="2024-01" db="EMBL/GenBank/DDBJ databases">
        <title>The complete chloroplast genome sequence of Lithospermum erythrorhizon: insights into the phylogenetic relationship among Boraginaceae species and the maternal lineages of purple gromwells.</title>
        <authorList>
            <person name="Okada T."/>
            <person name="Watanabe K."/>
        </authorList>
    </citation>
    <scope>NUCLEOTIDE SEQUENCE [LARGE SCALE GENOMIC DNA]</scope>
</reference>
<keyword evidence="4" id="KW-1185">Reference proteome</keyword>
<dbReference type="InterPro" id="IPR001623">
    <property type="entry name" value="DnaJ_domain"/>
</dbReference>
<dbReference type="SMART" id="SM00271">
    <property type="entry name" value="DnaJ"/>
    <property type="match status" value="1"/>
</dbReference>
<feature type="region of interest" description="Disordered" evidence="1">
    <location>
        <begin position="384"/>
        <end position="457"/>
    </location>
</feature>
<dbReference type="EMBL" id="BAABME010017596">
    <property type="protein sequence ID" value="GAA0150663.1"/>
    <property type="molecule type" value="Genomic_DNA"/>
</dbReference>
<feature type="compositionally biased region" description="Polar residues" evidence="1">
    <location>
        <begin position="262"/>
        <end position="274"/>
    </location>
</feature>
<dbReference type="CDD" id="cd06257">
    <property type="entry name" value="DnaJ"/>
    <property type="match status" value="1"/>
</dbReference>
<feature type="compositionally biased region" description="Polar residues" evidence="1">
    <location>
        <begin position="213"/>
        <end position="222"/>
    </location>
</feature>
<dbReference type="PROSITE" id="PS50076">
    <property type="entry name" value="DNAJ_2"/>
    <property type="match status" value="1"/>
</dbReference>
<accession>A0AAV3PKD7</accession>
<dbReference type="Gene3D" id="1.10.287.110">
    <property type="entry name" value="DnaJ domain"/>
    <property type="match status" value="1"/>
</dbReference>
<feature type="compositionally biased region" description="Low complexity" evidence="1">
    <location>
        <begin position="338"/>
        <end position="350"/>
    </location>
</feature>
<evidence type="ECO:0000313" key="3">
    <source>
        <dbReference type="EMBL" id="GAA0150663.1"/>
    </source>
</evidence>
<dbReference type="InterPro" id="IPR036869">
    <property type="entry name" value="J_dom_sf"/>
</dbReference>
<feature type="compositionally biased region" description="Polar residues" evidence="1">
    <location>
        <begin position="416"/>
        <end position="431"/>
    </location>
</feature>
<feature type="region of interest" description="Disordered" evidence="1">
    <location>
        <begin position="256"/>
        <end position="351"/>
    </location>
</feature>
<dbReference type="Proteomes" id="UP001454036">
    <property type="component" value="Unassembled WGS sequence"/>
</dbReference>
<evidence type="ECO:0000313" key="4">
    <source>
        <dbReference type="Proteomes" id="UP001454036"/>
    </source>
</evidence>
<comment type="caution">
    <text evidence="3">The sequence shown here is derived from an EMBL/GenBank/DDBJ whole genome shotgun (WGS) entry which is preliminary data.</text>
</comment>
<dbReference type="Pfam" id="PF00226">
    <property type="entry name" value="DnaJ"/>
    <property type="match status" value="1"/>
</dbReference>
<dbReference type="PANTHER" id="PTHR45089:SF57">
    <property type="entry name" value="DNAJ HEAT SHOCK N-TERMINAL DOMAIN-CONTAINING PROTEIN"/>
    <property type="match status" value="1"/>
</dbReference>
<dbReference type="InterPro" id="IPR024593">
    <property type="entry name" value="DUF3444"/>
</dbReference>
<evidence type="ECO:0000256" key="1">
    <source>
        <dbReference type="SAM" id="MobiDB-lite"/>
    </source>
</evidence>
<proteinExistence type="predicted"/>
<evidence type="ECO:0000259" key="2">
    <source>
        <dbReference type="PROSITE" id="PS50076"/>
    </source>
</evidence>
<protein>
    <recommendedName>
        <fullName evidence="2">J domain-containing protein</fullName>
    </recommendedName>
</protein>
<feature type="compositionally biased region" description="Polar residues" evidence="1">
    <location>
        <begin position="448"/>
        <end position="457"/>
    </location>
</feature>
<dbReference type="AlphaFoldDB" id="A0AAV3PKD7"/>
<feature type="region of interest" description="Disordered" evidence="1">
    <location>
        <begin position="213"/>
        <end position="242"/>
    </location>
</feature>
<dbReference type="PRINTS" id="PR00625">
    <property type="entry name" value="JDOMAIN"/>
</dbReference>
<gene>
    <name evidence="3" type="ORF">LIER_37157</name>
</gene>
<dbReference type="PANTHER" id="PTHR45089">
    <property type="entry name" value="DNAJ HEAT SHOCK AMINO-TERMINAL DOMAIN PROTEIN-RELATED"/>
    <property type="match status" value="1"/>
</dbReference>
<feature type="domain" description="J" evidence="2">
    <location>
        <begin position="68"/>
        <end position="132"/>
    </location>
</feature>
<organism evidence="3 4">
    <name type="scientific">Lithospermum erythrorhizon</name>
    <name type="common">Purple gromwell</name>
    <name type="synonym">Lithospermum officinale var. erythrorhizon</name>
    <dbReference type="NCBI Taxonomy" id="34254"/>
    <lineage>
        <taxon>Eukaryota</taxon>
        <taxon>Viridiplantae</taxon>
        <taxon>Streptophyta</taxon>
        <taxon>Embryophyta</taxon>
        <taxon>Tracheophyta</taxon>
        <taxon>Spermatophyta</taxon>
        <taxon>Magnoliopsida</taxon>
        <taxon>eudicotyledons</taxon>
        <taxon>Gunneridae</taxon>
        <taxon>Pentapetalae</taxon>
        <taxon>asterids</taxon>
        <taxon>lamiids</taxon>
        <taxon>Boraginales</taxon>
        <taxon>Boraginaceae</taxon>
        <taxon>Boraginoideae</taxon>
        <taxon>Lithospermeae</taxon>
        <taxon>Lithospermum</taxon>
    </lineage>
</organism>
<dbReference type="Pfam" id="PF11926">
    <property type="entry name" value="DUF3444"/>
    <property type="match status" value="1"/>
</dbReference>
<sequence>MMECNKDEALRAKVIAEKKMQSNDFEGARKIAMKAQQLFPELENISQLLTVCSVHCADQNKILGSEKDFYGILQLEKFADEVAIKKQYRKLALTLHPDKNKLPGAEAAFKLIGEANTVLLDAGKKAAYDNKCKVAFRTAQAKQPSYQFCSLNRNQKTTSNTSVPLETFWTACPYCHTNFQYLKKFVNHVLPCQNCKKTFTTYESGIQGASFTVNSGNPTNSVPPGKAGADGMSTSQPPTQGIPPNASRYKAQVFLPKGIPHTGSSRTNVPNTKTGLKRNENNNTARSKSGCYTDGGRGKSDIRDGYDVSSVKRDKHRARESGAGNNGKKRKRKHVVESSESCDTSSSNGSDEYVIEEHGGIYTAGLDSGGDSVRCTRRSFRHRQNVSYKENGSDDDLENPPRKSDPSKSFGDNEEAVSNNASKSSCTSVVDINNIGHVPGDDSKSDLNPDSATEQTVQFDIPDPEFTDFDKEKEKHCFAANQVWALYDTIDGMPRFYALIKKVFKTGFKLKINWLEGDPEEENEIAWVNQELPFGCGRFQLGNSETTTDRLSFSHQVQYGEGMNGNSVVIRPHKGEIWALFKDWDIMWSSNPEKHKKFKYEIVEVVSDFLEEAGIRVSYLEKVKGFVCLFQRASTREMGQLIPPNEMLRFSNKIPFAKMMGTEKVGVTAGSYELDPASLPLDLLG</sequence>